<name>E6MIV4_9FIRM</name>
<dbReference type="Pfam" id="PF08545">
    <property type="entry name" value="ACP_syn_III"/>
    <property type="match status" value="1"/>
</dbReference>
<gene>
    <name evidence="2" type="ORF">HMP0721_1939</name>
</gene>
<dbReference type="HOGENOM" id="CLU_039592_3_1_9"/>
<dbReference type="eggNOG" id="COG0332">
    <property type="taxonomic scope" value="Bacteria"/>
</dbReference>
<evidence type="ECO:0000313" key="3">
    <source>
        <dbReference type="Proteomes" id="UP000004754"/>
    </source>
</evidence>
<dbReference type="PANTHER" id="PTHR34069">
    <property type="entry name" value="3-OXOACYL-[ACYL-CARRIER-PROTEIN] SYNTHASE 3"/>
    <property type="match status" value="1"/>
</dbReference>
<feature type="domain" description="Beta-ketoacyl-[acyl-carrier-protein] synthase III N-terminal" evidence="1">
    <location>
        <begin position="111"/>
        <end position="194"/>
    </location>
</feature>
<dbReference type="Gene3D" id="3.40.47.10">
    <property type="match status" value="1"/>
</dbReference>
<dbReference type="InterPro" id="IPR013751">
    <property type="entry name" value="ACP_syn_III_N"/>
</dbReference>
<dbReference type="PANTHER" id="PTHR34069:SF2">
    <property type="entry name" value="BETA-KETOACYL-[ACYL-CARRIER-PROTEIN] SYNTHASE III"/>
    <property type="match status" value="1"/>
</dbReference>
<dbReference type="AlphaFoldDB" id="E6MIV4"/>
<dbReference type="OrthoDB" id="9786707at2"/>
<sequence length="338" mass="36453">MTSIIGTGSFCPPVVKDEAFIKKYGKKAVAAGRLLAHHEHYQATVPDTGERLHSNLDMAEEASRRAILSAGLDPNDVDMIIYSSCSPEMLLPPSFALLQKRMGIDRCAGVDIRSGCAGFGTALTVADAAVKTGKANRVLVVGADAISSRFTMLPAKTAGIKTVFNHMFFGDAAGAVVLADVQDRGILYSEMVSDHADVVSGSSMTIGGSRFPYPNEAVPEDDWAVYQKGGVSEKYLSEALINTLGRLKDRQKVAMDQIDAFIMPIESEKIRQKVLCAFPEIDAHKILSGGEGGALINAAIPLTIDRAVKANQIKENDRVLIYAAENTQWQHAVVIMKW</sequence>
<dbReference type="GO" id="GO:0004315">
    <property type="term" value="F:3-oxoacyl-[acyl-carrier-protein] synthase activity"/>
    <property type="evidence" value="ECO:0007669"/>
    <property type="project" value="InterPro"/>
</dbReference>
<reference evidence="2 3" key="1">
    <citation type="submission" date="2010-12" db="EMBL/GenBank/DDBJ databases">
        <authorList>
            <person name="Muzny D."/>
            <person name="Qin X."/>
            <person name="Deng J."/>
            <person name="Jiang H."/>
            <person name="Liu Y."/>
            <person name="Qu J."/>
            <person name="Song X.-Z."/>
            <person name="Zhang L."/>
            <person name="Thornton R."/>
            <person name="Coyle M."/>
            <person name="Francisco L."/>
            <person name="Jackson L."/>
            <person name="Javaid M."/>
            <person name="Korchina V."/>
            <person name="Kovar C."/>
            <person name="Mata R."/>
            <person name="Mathew T."/>
            <person name="Ngo R."/>
            <person name="Nguyen L."/>
            <person name="Nguyen N."/>
            <person name="Okwuonu G."/>
            <person name="Ongeri F."/>
            <person name="Pham C."/>
            <person name="Simmons D."/>
            <person name="Wilczek-Boney K."/>
            <person name="Hale W."/>
            <person name="Jakkamsetti A."/>
            <person name="Pham P."/>
            <person name="Ruth R."/>
            <person name="San Lucas F."/>
            <person name="Warren J."/>
            <person name="Zhang J."/>
            <person name="Zhao Z."/>
            <person name="Zhou C."/>
            <person name="Zhu D."/>
            <person name="Lee S."/>
            <person name="Bess C."/>
            <person name="Blankenburg K."/>
            <person name="Forbes L."/>
            <person name="Fu Q."/>
            <person name="Gubbala S."/>
            <person name="Hirani K."/>
            <person name="Jayaseelan J.C."/>
            <person name="Lara F."/>
            <person name="Munidasa M."/>
            <person name="Palculict T."/>
            <person name="Patil S."/>
            <person name="Pu L.-L."/>
            <person name="Saada N."/>
            <person name="Tang L."/>
            <person name="Weissenberger G."/>
            <person name="Zhu Y."/>
            <person name="Hemphill L."/>
            <person name="Shang Y."/>
            <person name="Youmans B."/>
            <person name="Ayvaz T."/>
            <person name="Ross M."/>
            <person name="Santibanez J."/>
            <person name="Aqrawi P."/>
            <person name="Gross S."/>
            <person name="Joshi V."/>
            <person name="Fowler G."/>
            <person name="Nazareth L."/>
            <person name="Reid J."/>
            <person name="Worley K."/>
            <person name="Petrosino J."/>
            <person name="Highlander S."/>
            <person name="Gibbs R."/>
        </authorList>
    </citation>
    <scope>NUCLEOTIDE SEQUENCE [LARGE SCALE GENOMIC DNA]</scope>
    <source>
        <strain evidence="2 3">ATCC 23263</strain>
    </source>
</reference>
<organism evidence="2 3">
    <name type="scientific">Pseudoramibacter alactolyticus ATCC 23263</name>
    <dbReference type="NCBI Taxonomy" id="887929"/>
    <lineage>
        <taxon>Bacteria</taxon>
        <taxon>Bacillati</taxon>
        <taxon>Bacillota</taxon>
        <taxon>Clostridia</taxon>
        <taxon>Eubacteriales</taxon>
        <taxon>Eubacteriaceae</taxon>
        <taxon>Pseudoramibacter</taxon>
    </lineage>
</organism>
<dbReference type="SUPFAM" id="SSF53901">
    <property type="entry name" value="Thiolase-like"/>
    <property type="match status" value="2"/>
</dbReference>
<dbReference type="InterPro" id="IPR016039">
    <property type="entry name" value="Thiolase-like"/>
</dbReference>
<dbReference type="STRING" id="887929.HMP0721_1939"/>
<protein>
    <submittedName>
        <fullName evidence="2">Putative 3-oxoacyl-(Acyl carrier protein) synthase III</fullName>
    </submittedName>
</protein>
<dbReference type="EMBL" id="AEQN01000024">
    <property type="protein sequence ID" value="EFV00979.1"/>
    <property type="molecule type" value="Genomic_DNA"/>
</dbReference>
<accession>E6MIV4</accession>
<dbReference type="GO" id="GO:0044550">
    <property type="term" value="P:secondary metabolite biosynthetic process"/>
    <property type="evidence" value="ECO:0007669"/>
    <property type="project" value="TreeGrafter"/>
</dbReference>
<dbReference type="Proteomes" id="UP000004754">
    <property type="component" value="Unassembled WGS sequence"/>
</dbReference>
<keyword evidence="3" id="KW-1185">Reference proteome</keyword>
<comment type="caution">
    <text evidence="2">The sequence shown here is derived from an EMBL/GenBank/DDBJ whole genome shotgun (WGS) entry which is preliminary data.</text>
</comment>
<proteinExistence type="predicted"/>
<dbReference type="GO" id="GO:0006633">
    <property type="term" value="P:fatty acid biosynthetic process"/>
    <property type="evidence" value="ECO:0007669"/>
    <property type="project" value="InterPro"/>
</dbReference>
<evidence type="ECO:0000259" key="1">
    <source>
        <dbReference type="Pfam" id="PF08545"/>
    </source>
</evidence>
<dbReference type="RefSeq" id="WP_006599361.1">
    <property type="nucleotide sequence ID" value="NZ_GL622359.1"/>
</dbReference>
<evidence type="ECO:0000313" key="2">
    <source>
        <dbReference type="EMBL" id="EFV00979.1"/>
    </source>
</evidence>